<keyword evidence="3" id="KW-1185">Reference proteome</keyword>
<sequence length="235" mass="25932">MPGEAQAAVQGTDDHAHPNPPSSENNPSGESSSTAATGSTTGSKSGPELSDAMKDIAALALVYTAQIQDLSDNACNSSYLHVRSHNTICDIHGTLGETLNHLQQDSEDNEQAINCLKTLQTSLVAWLDKWEMDFKELHRQYRRTLPYRQPSTLTNPHGTTFAPRAYREVFQAVEEDDRPELERIGLMYYDGQPDIRTSPSRIPWAMYGRTLNDNSNGPGMAGHSTTTSTHPFHSF</sequence>
<protein>
    <submittedName>
        <fullName evidence="2">Uncharacterized protein</fullName>
    </submittedName>
</protein>
<feature type="compositionally biased region" description="Low complexity" evidence="1">
    <location>
        <begin position="22"/>
        <end position="46"/>
    </location>
</feature>
<reference evidence="2" key="1">
    <citation type="journal article" date="2023" name="Genome Biol. Evol.">
        <title>First Whole Genome Sequence and Flow Cytometry Genome Size Data for the Lichen-Forming Fungus Ramalina farinacea (Ascomycota).</title>
        <authorList>
            <person name="Llewellyn T."/>
            <person name="Mian S."/>
            <person name="Hill R."/>
            <person name="Leitch I.J."/>
            <person name="Gaya E."/>
        </authorList>
    </citation>
    <scope>NUCLEOTIDE SEQUENCE</scope>
    <source>
        <strain evidence="2">LIQ254RAFAR</strain>
    </source>
</reference>
<comment type="caution">
    <text evidence="2">The sequence shown here is derived from an EMBL/GenBank/DDBJ whole genome shotgun (WGS) entry which is preliminary data.</text>
</comment>
<feature type="region of interest" description="Disordered" evidence="1">
    <location>
        <begin position="214"/>
        <end position="235"/>
    </location>
</feature>
<dbReference type="Proteomes" id="UP001161017">
    <property type="component" value="Unassembled WGS sequence"/>
</dbReference>
<proteinExistence type="predicted"/>
<evidence type="ECO:0000313" key="2">
    <source>
        <dbReference type="EMBL" id="MDI1490060.1"/>
    </source>
</evidence>
<organism evidence="2 3">
    <name type="scientific">Ramalina farinacea</name>
    <dbReference type="NCBI Taxonomy" id="258253"/>
    <lineage>
        <taxon>Eukaryota</taxon>
        <taxon>Fungi</taxon>
        <taxon>Dikarya</taxon>
        <taxon>Ascomycota</taxon>
        <taxon>Pezizomycotina</taxon>
        <taxon>Lecanoromycetes</taxon>
        <taxon>OSLEUM clade</taxon>
        <taxon>Lecanoromycetidae</taxon>
        <taxon>Lecanorales</taxon>
        <taxon>Lecanorineae</taxon>
        <taxon>Ramalinaceae</taxon>
        <taxon>Ramalina</taxon>
    </lineage>
</organism>
<feature type="region of interest" description="Disordered" evidence="1">
    <location>
        <begin position="1"/>
        <end position="49"/>
    </location>
</feature>
<evidence type="ECO:0000313" key="3">
    <source>
        <dbReference type="Proteomes" id="UP001161017"/>
    </source>
</evidence>
<gene>
    <name evidence="2" type="ORF">OHK93_001259</name>
</gene>
<evidence type="ECO:0000256" key="1">
    <source>
        <dbReference type="SAM" id="MobiDB-lite"/>
    </source>
</evidence>
<feature type="compositionally biased region" description="Low complexity" evidence="1">
    <location>
        <begin position="223"/>
        <end position="235"/>
    </location>
</feature>
<name>A0AA43QP67_9LECA</name>
<accession>A0AA43QP67</accession>
<dbReference type="EMBL" id="JAPUFD010000011">
    <property type="protein sequence ID" value="MDI1490060.1"/>
    <property type="molecule type" value="Genomic_DNA"/>
</dbReference>
<dbReference type="AlphaFoldDB" id="A0AA43QP67"/>